<dbReference type="EMBL" id="LNKT01000001">
    <property type="protein sequence ID" value="KYJ87674.1"/>
    <property type="molecule type" value="Genomic_DNA"/>
</dbReference>
<proteinExistence type="predicted"/>
<dbReference type="InterPro" id="IPR007712">
    <property type="entry name" value="RelE/ParE_toxin"/>
</dbReference>
<evidence type="ECO:0000313" key="3">
    <source>
        <dbReference type="Proteomes" id="UP000075359"/>
    </source>
</evidence>
<evidence type="ECO:0000256" key="1">
    <source>
        <dbReference type="ARBA" id="ARBA00022649"/>
    </source>
</evidence>
<sequence>MLKVLFSKTATDNLISQALYIFEQTQSIELSDKYLDDMKEYIVTTLSEFPKAGRPSEELAPNTRKLVYQGYSIIYRIAEKQIEILTLYRENMPKMGV</sequence>
<protein>
    <recommendedName>
        <fullName evidence="4">Plasmid stabilization protein</fullName>
    </recommendedName>
</protein>
<dbReference type="InterPro" id="IPR035093">
    <property type="entry name" value="RelE/ParE_toxin_dom_sf"/>
</dbReference>
<evidence type="ECO:0008006" key="4">
    <source>
        <dbReference type="Google" id="ProtNLM"/>
    </source>
</evidence>
<keyword evidence="1" id="KW-1277">Toxin-antitoxin system</keyword>
<dbReference type="Proteomes" id="UP000075359">
    <property type="component" value="Unassembled WGS sequence"/>
</dbReference>
<gene>
    <name evidence="2" type="ORF">AS592_11315</name>
</gene>
<name>A0A151CJR7_9BACT</name>
<dbReference type="Gene3D" id="3.30.2310.20">
    <property type="entry name" value="RelE-like"/>
    <property type="match status" value="1"/>
</dbReference>
<keyword evidence="3" id="KW-1185">Reference proteome</keyword>
<dbReference type="STRING" id="1630136.AS592_11315"/>
<dbReference type="AlphaFoldDB" id="A0A151CJR7"/>
<accession>A0A151CJR7</accession>
<reference evidence="2 3" key="1">
    <citation type="submission" date="2015-11" db="EMBL/GenBank/DDBJ databases">
        <title>Draft genome of Sulfurovum riftiae 1812E, a member of the Epsilonproteobacteria isolated from the tube of the deep-sea hydrothermal vent tubewom Riftia pachyptila.</title>
        <authorList>
            <person name="Vetriani C."/>
            <person name="Giovannelli D."/>
        </authorList>
    </citation>
    <scope>NUCLEOTIDE SEQUENCE [LARGE SCALE GENOMIC DNA]</scope>
    <source>
        <strain evidence="2 3">1812E</strain>
    </source>
</reference>
<organism evidence="2 3">
    <name type="scientific">Sulfurovum riftiae</name>
    <dbReference type="NCBI Taxonomy" id="1630136"/>
    <lineage>
        <taxon>Bacteria</taxon>
        <taxon>Pseudomonadati</taxon>
        <taxon>Campylobacterota</taxon>
        <taxon>Epsilonproteobacteria</taxon>
        <taxon>Campylobacterales</taxon>
        <taxon>Sulfurovaceae</taxon>
        <taxon>Sulfurovum</taxon>
    </lineage>
</organism>
<comment type="caution">
    <text evidence="2">The sequence shown here is derived from an EMBL/GenBank/DDBJ whole genome shotgun (WGS) entry which is preliminary data.</text>
</comment>
<dbReference type="RefSeq" id="WP_067328708.1">
    <property type="nucleotide sequence ID" value="NZ_LNKT01000001.1"/>
</dbReference>
<dbReference type="Pfam" id="PF05016">
    <property type="entry name" value="ParE_toxin"/>
    <property type="match status" value="1"/>
</dbReference>
<evidence type="ECO:0000313" key="2">
    <source>
        <dbReference type="EMBL" id="KYJ87674.1"/>
    </source>
</evidence>